<feature type="region of interest" description="Disordered" evidence="1">
    <location>
        <begin position="182"/>
        <end position="213"/>
    </location>
</feature>
<reference evidence="2 3" key="1">
    <citation type="journal article" date="2010" name="PLoS ONE">
        <title>The glycobiome of the rumen bacterium Butyrivibrio proteoclasticus B316(T) highlights adaptation to a polysaccharide-rich environment.</title>
        <authorList>
            <person name="Kelly W.J."/>
            <person name="Leahy S.C."/>
            <person name="Altermann E."/>
            <person name="Yeoman C.J."/>
            <person name="Dunne J.C."/>
            <person name="Kong Z."/>
            <person name="Pacheco D.M."/>
            <person name="Li D."/>
            <person name="Noel S.J."/>
            <person name="Moon C.D."/>
            <person name="Cookson A.L."/>
            <person name="Attwood G.T."/>
        </authorList>
    </citation>
    <scope>NUCLEOTIDE SEQUENCE [LARGE SCALE GENOMIC DNA]</scope>
    <source>
        <strain evidence="3">ATCC 51982 / DSM 14932 / B316</strain>
        <plasmid evidence="3">Plasmid pCY186</plasmid>
    </source>
</reference>
<feature type="compositionally biased region" description="Basic and acidic residues" evidence="1">
    <location>
        <begin position="182"/>
        <end position="202"/>
    </location>
</feature>
<evidence type="ECO:0000256" key="1">
    <source>
        <dbReference type="SAM" id="MobiDB-lite"/>
    </source>
</evidence>
<dbReference type="KEGG" id="bpb:bpr_IV165"/>
<dbReference type="HOGENOM" id="CLU_1105516_0_0_9"/>
<evidence type="ECO:0008006" key="4">
    <source>
        <dbReference type="Google" id="ProtNLM"/>
    </source>
</evidence>
<evidence type="ECO:0000313" key="3">
    <source>
        <dbReference type="Proteomes" id="UP000001299"/>
    </source>
</evidence>
<proteinExistence type="predicted"/>
<dbReference type="EMBL" id="CP001813">
    <property type="protein sequence ID" value="ADL36529.1"/>
    <property type="molecule type" value="Genomic_DNA"/>
</dbReference>
<protein>
    <recommendedName>
        <fullName evidence="4">PIN domain-containing protein</fullName>
    </recommendedName>
</protein>
<organism evidence="2 3">
    <name type="scientific">Butyrivibrio proteoclasticus (strain ATCC 51982 / DSM 14932 / B316)</name>
    <name type="common">Clostridium proteoclasticum</name>
    <dbReference type="NCBI Taxonomy" id="515622"/>
    <lineage>
        <taxon>Bacteria</taxon>
        <taxon>Bacillati</taxon>
        <taxon>Bacillota</taxon>
        <taxon>Clostridia</taxon>
        <taxon>Lachnospirales</taxon>
        <taxon>Lachnospiraceae</taxon>
        <taxon>Butyrivibrio</taxon>
    </lineage>
</organism>
<accession>E0S547</accession>
<sequence length="251" mass="28697">MADQRNLGYVRKMLRVNNIIYIDTCSLMNPAIDKLIKNYKHLFIMYDRKITITHDVYCELGRLLSPDSDECNKAMHAIEILHNNPDLFNIEHEIITEEALEKAFGDYDIHQLIFENRREAHQLLITNDHNLSADVFKYNSFRSVKGESVWVCYINYNGELQPCECVAEKVYAQAINGYLQEQKRKKDSDGKNETGDKNKSEKSVNANQEKHKQKTGWEKAMYGLAGVATGFCIGKFGKAAISALGSFISMV</sequence>
<keyword evidence="2" id="KW-0614">Plasmid</keyword>
<keyword evidence="3" id="KW-1185">Reference proteome</keyword>
<dbReference type="CDD" id="cd18706">
    <property type="entry name" value="PIN_STKc_like"/>
    <property type="match status" value="1"/>
</dbReference>
<geneLocation type="plasmid" evidence="2 3">
    <name>pCY186</name>
</geneLocation>
<dbReference type="RefSeq" id="WP_013283177.1">
    <property type="nucleotide sequence ID" value="NC_014390.1"/>
</dbReference>
<dbReference type="eggNOG" id="ENOG50333UJ">
    <property type="taxonomic scope" value="Bacteria"/>
</dbReference>
<evidence type="ECO:0000313" key="2">
    <source>
        <dbReference type="EMBL" id="ADL36529.1"/>
    </source>
</evidence>
<dbReference type="Proteomes" id="UP000001299">
    <property type="component" value="Plasmid pCY186"/>
</dbReference>
<name>E0S547_BUTPB</name>
<gene>
    <name evidence="2" type="ordered locus">bpr_IV165</name>
</gene>
<dbReference type="AlphaFoldDB" id="E0S547"/>